<dbReference type="STRING" id="1513793.SAMN06296036_101377"/>
<gene>
    <name evidence="1" type="ORF">SAMN06296036_101377</name>
</gene>
<accession>A0A1Y6B3Z5</accession>
<name>A0A1Y6B3Z5_9BACT</name>
<dbReference type="EMBL" id="FWZT01000001">
    <property type="protein sequence ID" value="SME90582.1"/>
    <property type="molecule type" value="Genomic_DNA"/>
</dbReference>
<reference evidence="2" key="1">
    <citation type="submission" date="2017-04" db="EMBL/GenBank/DDBJ databases">
        <authorList>
            <person name="Varghese N."/>
            <person name="Submissions S."/>
        </authorList>
    </citation>
    <scope>NUCLEOTIDE SEQUENCE [LARGE SCALE GENOMIC DNA]</scope>
    <source>
        <strain evidence="2">RKEM611</strain>
    </source>
</reference>
<keyword evidence="2" id="KW-1185">Reference proteome</keyword>
<dbReference type="OrthoDB" id="9805017at2"/>
<sequence>MPIFKDILKTVKVGLGLCYLVSMVLACSKSGNGKDAPQLAPSFPSDLPVEDDLVKKQGVKTLDFTTPTFVFESCIIQDLFAAPSAEEELVLDGQHDEWEKIAIARQEVELWESPASIKIQNYNEGLAFAMTGAMQSSWAIVLQPSYLEDNFIKLGPATRVSLSEDGVRVDGDLVPGNQLVRAMGAEGQWEVVLSPWLLDRVRYFPLWELSLEFERQGVTRKFLPFLFQSNFSGSRQFILRRCKAQAGAASIAWYTQRNIAEEIMTTTESLLIKALRATNAINRAIDIVLVAGQHAAETLDDSESLTIRIQDFPGGSEFNQLFQDSQWYREALRQYFFHWLRQLPLSDLAYPRVLQGALEQSAMRSAFGDLQSLINVDLQSKVWGEPSEESLALALGLRFSDKEIISAVFQCLSENEKLHLDCILANLLPEQDTDQFLVRWKAGDEGLALNLSLLSDLDGDGLPQIVEVNLKTDPSNPDTDGDGWTDFTEFIEGFDPRNPVSYPEGIVFDGSFGEWFDLIPARILVDDRVGTTTCPGIDLAYYSGLKVDGSLYVGASLIDERSDTESVVWRISVDFAETQNFGIVVDSRQRSYRYVDGPSVNTPFSLGFRDFEIKVPINAALNVEEVSLQISVEKSGQFCDDTPWFKPSQG</sequence>
<protein>
    <submittedName>
        <fullName evidence="1">Uncharacterized protein</fullName>
    </submittedName>
</protein>
<dbReference type="Proteomes" id="UP000192907">
    <property type="component" value="Unassembled WGS sequence"/>
</dbReference>
<proteinExistence type="predicted"/>
<organism evidence="1 2">
    <name type="scientific">Pseudobacteriovorax antillogorgiicola</name>
    <dbReference type="NCBI Taxonomy" id="1513793"/>
    <lineage>
        <taxon>Bacteria</taxon>
        <taxon>Pseudomonadati</taxon>
        <taxon>Bdellovibrionota</taxon>
        <taxon>Oligoflexia</taxon>
        <taxon>Oligoflexales</taxon>
        <taxon>Pseudobacteriovoracaceae</taxon>
        <taxon>Pseudobacteriovorax</taxon>
    </lineage>
</organism>
<dbReference type="AlphaFoldDB" id="A0A1Y6B3Z5"/>
<evidence type="ECO:0000313" key="2">
    <source>
        <dbReference type="Proteomes" id="UP000192907"/>
    </source>
</evidence>
<evidence type="ECO:0000313" key="1">
    <source>
        <dbReference type="EMBL" id="SME90582.1"/>
    </source>
</evidence>
<dbReference type="PROSITE" id="PS51257">
    <property type="entry name" value="PROKAR_LIPOPROTEIN"/>
    <property type="match status" value="1"/>
</dbReference>